<dbReference type="Proteomes" id="UP001321473">
    <property type="component" value="Unassembled WGS sequence"/>
</dbReference>
<evidence type="ECO:0000313" key="2">
    <source>
        <dbReference type="Proteomes" id="UP001321473"/>
    </source>
</evidence>
<name>A0AAQ4EGU1_AMBAM</name>
<accession>A0AAQ4EGU1</accession>
<reference evidence="1 2" key="1">
    <citation type="journal article" date="2023" name="Arcadia Sci">
        <title>De novo assembly of a long-read Amblyomma americanum tick genome.</title>
        <authorList>
            <person name="Chou S."/>
            <person name="Poskanzer K.E."/>
            <person name="Rollins M."/>
            <person name="Thuy-Boun P.S."/>
        </authorList>
    </citation>
    <scope>NUCLEOTIDE SEQUENCE [LARGE SCALE GENOMIC DNA]</scope>
    <source>
        <strain evidence="1">F_SG_1</strain>
        <tissue evidence="1">Salivary glands</tissue>
    </source>
</reference>
<keyword evidence="2" id="KW-1185">Reference proteome</keyword>
<proteinExistence type="predicted"/>
<dbReference type="EMBL" id="JARKHS020016139">
    <property type="protein sequence ID" value="KAK8773884.1"/>
    <property type="molecule type" value="Genomic_DNA"/>
</dbReference>
<comment type="caution">
    <text evidence="1">The sequence shown here is derived from an EMBL/GenBank/DDBJ whole genome shotgun (WGS) entry which is preliminary data.</text>
</comment>
<protein>
    <submittedName>
        <fullName evidence="1">Uncharacterized protein</fullName>
    </submittedName>
</protein>
<evidence type="ECO:0000313" key="1">
    <source>
        <dbReference type="EMBL" id="KAK8773884.1"/>
    </source>
</evidence>
<dbReference type="AlphaFoldDB" id="A0AAQ4EGU1"/>
<gene>
    <name evidence="1" type="ORF">V5799_011580</name>
</gene>
<organism evidence="1 2">
    <name type="scientific">Amblyomma americanum</name>
    <name type="common">Lone star tick</name>
    <dbReference type="NCBI Taxonomy" id="6943"/>
    <lineage>
        <taxon>Eukaryota</taxon>
        <taxon>Metazoa</taxon>
        <taxon>Ecdysozoa</taxon>
        <taxon>Arthropoda</taxon>
        <taxon>Chelicerata</taxon>
        <taxon>Arachnida</taxon>
        <taxon>Acari</taxon>
        <taxon>Parasitiformes</taxon>
        <taxon>Ixodida</taxon>
        <taxon>Ixodoidea</taxon>
        <taxon>Ixodidae</taxon>
        <taxon>Amblyomminae</taxon>
        <taxon>Amblyomma</taxon>
    </lineage>
</organism>
<sequence length="226" mass="25250">MTMTTNSSGLVGWAAGSVELTYNISTRVGIIVHCTRNGDHVTSYYVLFDLLEISYYLVTFGDTVVTWYSDRVRDGRSVAKVLVDSPRRQFSGAIYLRRPEFEHGGTVNVTAVLSGTTILKLVQIDVPRSNYRIGDACKDDFDCGNAEGFCMKVYLKHEIGVLGNCDIRKFRRNVNQTVVSRLMQTVVVKRTCSADVTQPPLLSSSRRQLKSSCDCVKSVQELSKRD</sequence>